<dbReference type="PANTHER" id="PTHR33392:SF6">
    <property type="entry name" value="POLYISOPRENYL-TEICHOIC ACID--PEPTIDOGLYCAN TEICHOIC ACID TRANSFERASE TAGU"/>
    <property type="match status" value="1"/>
</dbReference>
<evidence type="ECO:0000256" key="2">
    <source>
        <dbReference type="SAM" id="Phobius"/>
    </source>
</evidence>
<keyword evidence="5" id="KW-1185">Reference proteome</keyword>
<evidence type="ECO:0000313" key="5">
    <source>
        <dbReference type="Proteomes" id="UP000639396"/>
    </source>
</evidence>
<dbReference type="Gene3D" id="3.40.630.190">
    <property type="entry name" value="LCP protein"/>
    <property type="match status" value="1"/>
</dbReference>
<keyword evidence="2" id="KW-0472">Membrane</keyword>
<proteinExistence type="inferred from homology"/>
<accession>A0A927GZT3</accession>
<feature type="domain" description="Cell envelope-related transcriptional attenuator" evidence="3">
    <location>
        <begin position="88"/>
        <end position="248"/>
    </location>
</feature>
<keyword evidence="2" id="KW-1133">Transmembrane helix</keyword>
<dbReference type="NCBIfam" id="TIGR00350">
    <property type="entry name" value="lytR_cpsA_psr"/>
    <property type="match status" value="1"/>
</dbReference>
<dbReference type="PANTHER" id="PTHR33392">
    <property type="entry name" value="POLYISOPRENYL-TEICHOIC ACID--PEPTIDOGLYCAN TEICHOIC ACID TRANSFERASE TAGU"/>
    <property type="match status" value="1"/>
</dbReference>
<organism evidence="4 5">
    <name type="scientific">Paenibacillus oceani</name>
    <dbReference type="NCBI Taxonomy" id="2772510"/>
    <lineage>
        <taxon>Bacteria</taxon>
        <taxon>Bacillati</taxon>
        <taxon>Bacillota</taxon>
        <taxon>Bacilli</taxon>
        <taxon>Bacillales</taxon>
        <taxon>Paenibacillaceae</taxon>
        <taxon>Paenibacillus</taxon>
    </lineage>
</organism>
<name>A0A927GZT3_9BACL</name>
<reference evidence="4" key="1">
    <citation type="submission" date="2020-09" db="EMBL/GenBank/DDBJ databases">
        <title>A novel bacterium of genus Paenibacillus, isolated from South China Sea.</title>
        <authorList>
            <person name="Huang H."/>
            <person name="Mo K."/>
            <person name="Hu Y."/>
        </authorList>
    </citation>
    <scope>NUCLEOTIDE SEQUENCE</scope>
    <source>
        <strain evidence="4">IB182363</strain>
    </source>
</reference>
<dbReference type="InterPro" id="IPR004474">
    <property type="entry name" value="LytR_CpsA_psr"/>
</dbReference>
<dbReference type="Proteomes" id="UP000639396">
    <property type="component" value="Unassembled WGS sequence"/>
</dbReference>
<feature type="transmembrane region" description="Helical" evidence="2">
    <location>
        <begin position="21"/>
        <end position="45"/>
    </location>
</feature>
<gene>
    <name evidence="4" type="ORF">IDH45_07300</name>
</gene>
<sequence length="324" mass="35644">MPSTATKPLPPRRPRSSSRRVWKTLVFIVILILLAAAAYAGYLYYKINSAIDSAGGDNTAPVTKPVNANPVTVLLLGVDSRPKGGSLNTDVIMVASLNPERKTATIVSIPRDTYIKMNGYSSGKANSFYAAFHNAKSSTADTKTKQFFGKYLNVPIDYIAKIDFKGFEEIVDKLGGLTLNVDMNMCYTDKFDGTSIKLAKGTQSLNGKQTLDFVRYRKGNCQNAADSNDIDRNERQQQVIGEMVGKLKSLEGLLKLGPVIEAGGKNVDTDIPSSQIKSFIRTYMGIDRDKINYVHLEGEWHSPYITIGQTELKSAQTALQEQLK</sequence>
<dbReference type="EMBL" id="JACXJA010000007">
    <property type="protein sequence ID" value="MBD2861784.1"/>
    <property type="molecule type" value="Genomic_DNA"/>
</dbReference>
<evidence type="ECO:0000259" key="3">
    <source>
        <dbReference type="Pfam" id="PF03816"/>
    </source>
</evidence>
<dbReference type="InterPro" id="IPR050922">
    <property type="entry name" value="LytR/CpsA/Psr_CW_biosynth"/>
</dbReference>
<evidence type="ECO:0000313" key="4">
    <source>
        <dbReference type="EMBL" id="MBD2861784.1"/>
    </source>
</evidence>
<keyword evidence="2" id="KW-0812">Transmembrane</keyword>
<comment type="similarity">
    <text evidence="1">Belongs to the LytR/CpsA/Psr (LCP) family.</text>
</comment>
<dbReference type="Pfam" id="PF03816">
    <property type="entry name" value="LytR_cpsA_psr"/>
    <property type="match status" value="1"/>
</dbReference>
<dbReference type="AlphaFoldDB" id="A0A927GZT3"/>
<dbReference type="RefSeq" id="WP_190926103.1">
    <property type="nucleotide sequence ID" value="NZ_JACXJA010000007.1"/>
</dbReference>
<evidence type="ECO:0000256" key="1">
    <source>
        <dbReference type="ARBA" id="ARBA00006068"/>
    </source>
</evidence>
<comment type="caution">
    <text evidence="4">The sequence shown here is derived from an EMBL/GenBank/DDBJ whole genome shotgun (WGS) entry which is preliminary data.</text>
</comment>
<protein>
    <submittedName>
        <fullName evidence="4">LCP family protein</fullName>
    </submittedName>
</protein>